<keyword evidence="1" id="KW-0812">Transmembrane</keyword>
<dbReference type="Proteomes" id="UP000198318">
    <property type="component" value="Unassembled WGS sequence"/>
</dbReference>
<organism evidence="2 3">
    <name type="scientific">Actinomadura meyerae</name>
    <dbReference type="NCBI Taxonomy" id="240840"/>
    <lineage>
        <taxon>Bacteria</taxon>
        <taxon>Bacillati</taxon>
        <taxon>Actinomycetota</taxon>
        <taxon>Actinomycetes</taxon>
        <taxon>Streptosporangiales</taxon>
        <taxon>Thermomonosporaceae</taxon>
        <taxon>Actinomadura</taxon>
    </lineage>
</organism>
<keyword evidence="1" id="KW-0472">Membrane</keyword>
<gene>
    <name evidence="2" type="ORF">SAMN05443665_101124</name>
</gene>
<reference evidence="2 3" key="1">
    <citation type="submission" date="2017-06" db="EMBL/GenBank/DDBJ databases">
        <authorList>
            <person name="Kim H.J."/>
            <person name="Triplett B.A."/>
        </authorList>
    </citation>
    <scope>NUCLEOTIDE SEQUENCE [LARGE SCALE GENOMIC DNA]</scope>
    <source>
        <strain evidence="2 3">DSM 44715</strain>
    </source>
</reference>
<proteinExistence type="predicted"/>
<evidence type="ECO:0000256" key="1">
    <source>
        <dbReference type="SAM" id="Phobius"/>
    </source>
</evidence>
<protein>
    <submittedName>
        <fullName evidence="2">Uncharacterized protein</fullName>
    </submittedName>
</protein>
<dbReference type="AlphaFoldDB" id="A0A239HYC9"/>
<accession>A0A239HYC9</accession>
<dbReference type="RefSeq" id="WP_089326383.1">
    <property type="nucleotide sequence ID" value="NZ_FZOR01000011.1"/>
</dbReference>
<dbReference type="OrthoDB" id="10013687at2"/>
<evidence type="ECO:0000313" key="3">
    <source>
        <dbReference type="Proteomes" id="UP000198318"/>
    </source>
</evidence>
<keyword evidence="1" id="KW-1133">Transmembrane helix</keyword>
<feature type="transmembrane region" description="Helical" evidence="1">
    <location>
        <begin position="6"/>
        <end position="29"/>
    </location>
</feature>
<feature type="transmembrane region" description="Helical" evidence="1">
    <location>
        <begin position="74"/>
        <end position="102"/>
    </location>
</feature>
<feature type="transmembrane region" description="Helical" evidence="1">
    <location>
        <begin position="41"/>
        <end position="62"/>
    </location>
</feature>
<dbReference type="EMBL" id="FZOR01000011">
    <property type="protein sequence ID" value="SNS86370.1"/>
    <property type="molecule type" value="Genomic_DNA"/>
</dbReference>
<sequence>MEAVLLGALGLVWLIVRFGVGIAGLVVALKVRRTAPRAGALLASGFGCKIAAGVLAVLAPIAGWLSLDTDQNSAAIVLTGTLALLSDIVTVAALGLIFAGFLGRLRRPRPAPHVTGLTGAR</sequence>
<keyword evidence="3" id="KW-1185">Reference proteome</keyword>
<evidence type="ECO:0000313" key="2">
    <source>
        <dbReference type="EMBL" id="SNS86370.1"/>
    </source>
</evidence>
<name>A0A239HYC9_9ACTN</name>